<dbReference type="AlphaFoldDB" id="A0A165DI69"/>
<feature type="disulfide bond" evidence="1">
    <location>
        <begin position="93"/>
        <end position="99"/>
    </location>
</feature>
<feature type="disulfide bond" evidence="1">
    <location>
        <begin position="155"/>
        <end position="172"/>
    </location>
</feature>
<protein>
    <submittedName>
        <fullName evidence="4">Thaumatin-like protein</fullName>
    </submittedName>
</protein>
<feature type="chain" id="PRO_5007856567" evidence="3">
    <location>
        <begin position="19"/>
        <end position="311"/>
    </location>
</feature>
<dbReference type="Pfam" id="PF00314">
    <property type="entry name" value="Thaumatin"/>
    <property type="match status" value="1"/>
</dbReference>
<feature type="disulfide bond" evidence="1">
    <location>
        <begin position="147"/>
        <end position="216"/>
    </location>
</feature>
<dbReference type="InParanoid" id="A0A165DI69"/>
<dbReference type="InterPro" id="IPR037176">
    <property type="entry name" value="Osmotin/thaumatin-like_sf"/>
</dbReference>
<dbReference type="Gene3D" id="2.60.110.10">
    <property type="entry name" value="Thaumatin"/>
    <property type="match status" value="1"/>
</dbReference>
<feature type="compositionally biased region" description="Low complexity" evidence="2">
    <location>
        <begin position="279"/>
        <end position="289"/>
    </location>
</feature>
<dbReference type="PIRSF" id="PIRSF002703">
    <property type="entry name" value="Thaumatin"/>
    <property type="match status" value="1"/>
</dbReference>
<dbReference type="GeneID" id="63818763"/>
<feature type="disulfide bond" evidence="1">
    <location>
        <begin position="191"/>
        <end position="201"/>
    </location>
</feature>
<evidence type="ECO:0000313" key="4">
    <source>
        <dbReference type="EMBL" id="KZT04937.1"/>
    </source>
</evidence>
<evidence type="ECO:0000256" key="1">
    <source>
        <dbReference type="PIRSR" id="PIRSR002703-1"/>
    </source>
</evidence>
<dbReference type="InterPro" id="IPR001938">
    <property type="entry name" value="Thaumatin"/>
</dbReference>
<dbReference type="PRINTS" id="PR00347">
    <property type="entry name" value="THAUMATIN"/>
</dbReference>
<keyword evidence="1" id="KW-1015">Disulfide bond</keyword>
<feature type="region of interest" description="Disordered" evidence="2">
    <location>
        <begin position="279"/>
        <end position="300"/>
    </location>
</feature>
<keyword evidence="3" id="KW-0732">Signal</keyword>
<dbReference type="SUPFAM" id="SSF49870">
    <property type="entry name" value="Osmotin, thaumatin-like protein"/>
    <property type="match status" value="1"/>
</dbReference>
<evidence type="ECO:0000256" key="3">
    <source>
        <dbReference type="SAM" id="SignalP"/>
    </source>
</evidence>
<proteinExistence type="predicted"/>
<keyword evidence="5" id="KW-1185">Reference proteome</keyword>
<dbReference type="RefSeq" id="XP_040762677.1">
    <property type="nucleotide sequence ID" value="XM_040901731.1"/>
</dbReference>
<organism evidence="4 5">
    <name type="scientific">Laetiporus sulphureus 93-53</name>
    <dbReference type="NCBI Taxonomy" id="1314785"/>
    <lineage>
        <taxon>Eukaryota</taxon>
        <taxon>Fungi</taxon>
        <taxon>Dikarya</taxon>
        <taxon>Basidiomycota</taxon>
        <taxon>Agaricomycotina</taxon>
        <taxon>Agaricomycetes</taxon>
        <taxon>Polyporales</taxon>
        <taxon>Laetiporus</taxon>
    </lineage>
</organism>
<feature type="disulfide bond" evidence="1">
    <location>
        <begin position="142"/>
        <end position="235"/>
    </location>
</feature>
<dbReference type="EMBL" id="KV427633">
    <property type="protein sequence ID" value="KZT04937.1"/>
    <property type="molecule type" value="Genomic_DNA"/>
</dbReference>
<accession>A0A165DI69</accession>
<gene>
    <name evidence="4" type="ORF">LAESUDRAFT_247627</name>
</gene>
<dbReference type="OrthoDB" id="430315at2759"/>
<feature type="disulfide bond" evidence="1">
    <location>
        <begin position="176"/>
        <end position="190"/>
    </location>
</feature>
<feature type="disulfide bond" evidence="1">
    <location>
        <begin position="27"/>
        <end position="248"/>
    </location>
</feature>
<dbReference type="SMART" id="SM00205">
    <property type="entry name" value="THN"/>
    <property type="match status" value="1"/>
</dbReference>
<feature type="disulfide bond" evidence="1">
    <location>
        <begin position="77"/>
        <end position="88"/>
    </location>
</feature>
<dbReference type="STRING" id="1314785.A0A165DI69"/>
<evidence type="ECO:0000313" key="5">
    <source>
        <dbReference type="Proteomes" id="UP000076871"/>
    </source>
</evidence>
<name>A0A165DI69_9APHY</name>
<evidence type="ECO:0000256" key="2">
    <source>
        <dbReference type="SAM" id="MobiDB-lite"/>
    </source>
</evidence>
<dbReference type="Proteomes" id="UP000076871">
    <property type="component" value="Unassembled WGS sequence"/>
</dbReference>
<sequence>MGIACIFCILWLVSQATARTFTVINNCSFTIWPAIYTGSGSDKPDYDTGWKAAAGSSVSFTVPDDWSSGRIWGRSDCNFTESTTTGTCVSASCSGGLQCVAPGSTPATLAEWTLSAGSVDYYDVSLVDGFNLPLAITNNVGCSEASCKVDLDATCPSALVGPTNSTGGVLGCKSACDANVGGDYANSPDCCTGSYGTAATCPSSGVSYYSFFKDNCPDAYAYAYDESSGTALWTCDASLNADYTLTFCPALGKTTASVSGSSGVPSKTSVATTTSVPSATSTAKSTSTSLGPPKCALKPPSDKQAVFALSW</sequence>
<feature type="signal peptide" evidence="3">
    <location>
        <begin position="1"/>
        <end position="18"/>
    </location>
</feature>
<dbReference type="PANTHER" id="PTHR31048">
    <property type="entry name" value="OS03G0233200 PROTEIN"/>
    <property type="match status" value="1"/>
</dbReference>
<dbReference type="PROSITE" id="PS51367">
    <property type="entry name" value="THAUMATIN_2"/>
    <property type="match status" value="1"/>
</dbReference>
<reference evidence="4 5" key="1">
    <citation type="journal article" date="2016" name="Mol. Biol. Evol.">
        <title>Comparative Genomics of Early-Diverging Mushroom-Forming Fungi Provides Insights into the Origins of Lignocellulose Decay Capabilities.</title>
        <authorList>
            <person name="Nagy L.G."/>
            <person name="Riley R."/>
            <person name="Tritt A."/>
            <person name="Adam C."/>
            <person name="Daum C."/>
            <person name="Floudas D."/>
            <person name="Sun H."/>
            <person name="Yadav J.S."/>
            <person name="Pangilinan J."/>
            <person name="Larsson K.H."/>
            <person name="Matsuura K."/>
            <person name="Barry K."/>
            <person name="Labutti K."/>
            <person name="Kuo R."/>
            <person name="Ohm R.A."/>
            <person name="Bhattacharya S.S."/>
            <person name="Shirouzu T."/>
            <person name="Yoshinaga Y."/>
            <person name="Martin F.M."/>
            <person name="Grigoriev I.V."/>
            <person name="Hibbett D.S."/>
        </authorList>
    </citation>
    <scope>NUCLEOTIDE SEQUENCE [LARGE SCALE GENOMIC DNA]</scope>
    <source>
        <strain evidence="4 5">93-53</strain>
    </source>
</reference>